<dbReference type="OrthoDB" id="3627717at2"/>
<comment type="caution">
    <text evidence="2">The sequence shown here is derived from an EMBL/GenBank/DDBJ whole genome shotgun (WGS) entry which is preliminary data.</text>
</comment>
<feature type="signal peptide" evidence="1">
    <location>
        <begin position="1"/>
        <end position="35"/>
    </location>
</feature>
<evidence type="ECO:0000313" key="2">
    <source>
        <dbReference type="EMBL" id="TDD42101.1"/>
    </source>
</evidence>
<reference evidence="2 3" key="1">
    <citation type="submission" date="2019-03" db="EMBL/GenBank/DDBJ databases">
        <title>Draft genome sequences of novel Actinobacteria.</title>
        <authorList>
            <person name="Sahin N."/>
            <person name="Ay H."/>
            <person name="Saygin H."/>
        </authorList>
    </citation>
    <scope>NUCLEOTIDE SEQUENCE [LARGE SCALE GENOMIC DNA]</scope>
    <source>
        <strain evidence="2 3">7K502</strain>
    </source>
</reference>
<feature type="chain" id="PRO_5020832413" description="Chaplin" evidence="1">
    <location>
        <begin position="36"/>
        <end position="91"/>
    </location>
</feature>
<dbReference type="AlphaFoldDB" id="A0A4R4YBX0"/>
<evidence type="ECO:0000256" key="1">
    <source>
        <dbReference type="SAM" id="SignalP"/>
    </source>
</evidence>
<dbReference type="Proteomes" id="UP000294947">
    <property type="component" value="Unassembled WGS sequence"/>
</dbReference>
<accession>A0A4R4YBX0</accession>
<protein>
    <recommendedName>
        <fullName evidence="4">Chaplin</fullName>
    </recommendedName>
</protein>
<sequence>MFSHLRRSTVRTGARIAGVAAAAAAMMAIASPAFADSANNNGINLLDDNNVSAIPVQLCGNNVAVLGAVVPIVSPQINHCVNAPIVDHPKR</sequence>
<dbReference type="EMBL" id="SMKW01000051">
    <property type="protein sequence ID" value="TDD42101.1"/>
    <property type="molecule type" value="Genomic_DNA"/>
</dbReference>
<evidence type="ECO:0008006" key="4">
    <source>
        <dbReference type="Google" id="ProtNLM"/>
    </source>
</evidence>
<organism evidence="2 3">
    <name type="scientific">Saccharopolyspora elongata</name>
    <dbReference type="NCBI Taxonomy" id="2530387"/>
    <lineage>
        <taxon>Bacteria</taxon>
        <taxon>Bacillati</taxon>
        <taxon>Actinomycetota</taxon>
        <taxon>Actinomycetes</taxon>
        <taxon>Pseudonocardiales</taxon>
        <taxon>Pseudonocardiaceae</taxon>
        <taxon>Saccharopolyspora</taxon>
    </lineage>
</organism>
<proteinExistence type="predicted"/>
<gene>
    <name evidence="2" type="ORF">E1288_30440</name>
</gene>
<keyword evidence="1" id="KW-0732">Signal</keyword>
<keyword evidence="3" id="KW-1185">Reference proteome</keyword>
<evidence type="ECO:0000313" key="3">
    <source>
        <dbReference type="Proteomes" id="UP000294947"/>
    </source>
</evidence>
<name>A0A4R4YBX0_9PSEU</name>